<feature type="domain" description="Transposase IS204/IS1001/IS1096/IS1165 DDE" evidence="1">
    <location>
        <begin position="12"/>
        <end position="182"/>
    </location>
</feature>
<evidence type="ECO:0000313" key="3">
    <source>
        <dbReference type="Proteomes" id="UP000430564"/>
    </source>
</evidence>
<name>A0A6I1EMX9_9BURK</name>
<comment type="caution">
    <text evidence="2">The sequence shown here is derived from an EMBL/GenBank/DDBJ whole genome shotgun (WGS) entry which is preliminary data.</text>
</comment>
<evidence type="ECO:0000313" key="2">
    <source>
        <dbReference type="EMBL" id="KAB7656837.1"/>
    </source>
</evidence>
<organism evidence="2 3">
    <name type="scientific">Sutterella seckii</name>
    <dbReference type="NCBI Taxonomy" id="1944635"/>
    <lineage>
        <taxon>Bacteria</taxon>
        <taxon>Pseudomonadati</taxon>
        <taxon>Pseudomonadota</taxon>
        <taxon>Betaproteobacteria</taxon>
        <taxon>Burkholderiales</taxon>
        <taxon>Sutterellaceae</taxon>
        <taxon>Sutterella</taxon>
    </lineage>
</organism>
<feature type="non-terminal residue" evidence="2">
    <location>
        <position position="182"/>
    </location>
</feature>
<evidence type="ECO:0000259" key="1">
    <source>
        <dbReference type="Pfam" id="PF01610"/>
    </source>
</evidence>
<gene>
    <name evidence="2" type="ORF">GBM95_08725</name>
</gene>
<dbReference type="Pfam" id="PF01610">
    <property type="entry name" value="DDE_Tnp_ISL3"/>
    <property type="match status" value="1"/>
</dbReference>
<dbReference type="Proteomes" id="UP000430564">
    <property type="component" value="Unassembled WGS sequence"/>
</dbReference>
<protein>
    <submittedName>
        <fullName evidence="2">Transposase</fullName>
    </submittedName>
</protein>
<sequence length="182" mass="20778">MALTRPARKERITADLETGSVINVQDGKDSSTVDKFALDFAAHGGLSEAVTAVTSDMSLAFDRGIKISLPNAEVIIDKFHVVKNCNDALDQVRRRESKTEGVLKKSRYLWLKNFQNLNKVQQIKQMALSQLNLQTGRAYRMRLSLQNIYQNCETREDADFKLKEFCSWLMHARIPEMKRVAK</sequence>
<dbReference type="AlphaFoldDB" id="A0A6I1EMX9"/>
<dbReference type="InterPro" id="IPR047951">
    <property type="entry name" value="Transpos_ISL3"/>
</dbReference>
<proteinExistence type="predicted"/>
<dbReference type="PANTHER" id="PTHR33498">
    <property type="entry name" value="TRANSPOSASE FOR INSERTION SEQUENCE ELEMENT IS1557"/>
    <property type="match status" value="1"/>
</dbReference>
<accession>A0A6I1EMX9</accession>
<dbReference type="InterPro" id="IPR002560">
    <property type="entry name" value="Transposase_DDE"/>
</dbReference>
<reference evidence="2 3" key="1">
    <citation type="submission" date="2019-10" db="EMBL/GenBank/DDBJ databases">
        <title>Genome diversity of Sutterella seckii.</title>
        <authorList>
            <person name="Chaplin A.V."/>
            <person name="Sokolova S.R."/>
            <person name="Mosin K.A."/>
            <person name="Ivanova E.L."/>
            <person name="Kochetkova T.O."/>
            <person name="Goltsov A.Y."/>
            <person name="Trofimov D.Y."/>
            <person name="Efimov B.A."/>
        </authorList>
    </citation>
    <scope>NUCLEOTIDE SEQUENCE [LARGE SCALE GENOMIC DNA]</scope>
    <source>
        <strain evidence="2 3">ASD393</strain>
    </source>
</reference>
<dbReference type="PANTHER" id="PTHR33498:SF1">
    <property type="entry name" value="TRANSPOSASE FOR INSERTION SEQUENCE ELEMENT IS1557"/>
    <property type="match status" value="1"/>
</dbReference>
<dbReference type="EMBL" id="WEHX01000066">
    <property type="protein sequence ID" value="KAB7656837.1"/>
    <property type="molecule type" value="Genomic_DNA"/>
</dbReference>